<dbReference type="PROSITE" id="PS51257">
    <property type="entry name" value="PROKAR_LIPOPROTEIN"/>
    <property type="match status" value="1"/>
</dbReference>
<feature type="compositionally biased region" description="Low complexity" evidence="2">
    <location>
        <begin position="76"/>
        <end position="101"/>
    </location>
</feature>
<evidence type="ECO:0000313" key="4">
    <source>
        <dbReference type="EMBL" id="KAK7058897.1"/>
    </source>
</evidence>
<comment type="caution">
    <text evidence="4">The sequence shown here is derived from an EMBL/GenBank/DDBJ whole genome shotgun (WGS) entry which is preliminary data.</text>
</comment>
<keyword evidence="5" id="KW-1185">Reference proteome</keyword>
<evidence type="ECO:0000256" key="3">
    <source>
        <dbReference type="SAM" id="SignalP"/>
    </source>
</evidence>
<sequence length="291" mass="30590">MFSKSLVILLAAFSCVNALATPHHVRSTHHHRAIAHAARAPVARNVSGVAPPSKRSLRKRCRNRPVTSSLVQADLASSSSAAAPTTSSTQVEVQPTSTTEQAPPPPTTTSSTQAEPTSTTEQAPPPPTTTSSTQEQQQPTQQPTTTSQEQSQPTQGNDNNNNGNNNSNNNDSGNSGNNSGLSFLSGTQTGEATFYNTGLTACGTTKSDSDAIVAVSMLLFDVFPGANGNPNLNPICGKKVRATYQGKSVDLEIQDRCVGCALTDLDMTPTAFQQLAPLGDGRLQGMTWVWI</sequence>
<name>A0AAW0E4H1_9AGAR</name>
<evidence type="ECO:0000256" key="1">
    <source>
        <dbReference type="ARBA" id="ARBA00022729"/>
    </source>
</evidence>
<dbReference type="InterPro" id="IPR051477">
    <property type="entry name" value="Expansin_CellWall"/>
</dbReference>
<dbReference type="EMBL" id="JAYKXP010000004">
    <property type="protein sequence ID" value="KAK7058897.1"/>
    <property type="molecule type" value="Genomic_DNA"/>
</dbReference>
<feature type="compositionally biased region" description="Low complexity" evidence="2">
    <location>
        <begin position="108"/>
        <end position="122"/>
    </location>
</feature>
<feature type="signal peptide" evidence="3">
    <location>
        <begin position="1"/>
        <end position="18"/>
    </location>
</feature>
<dbReference type="AlphaFoldDB" id="A0AAW0E4H1"/>
<protein>
    <submittedName>
        <fullName evidence="4">DPBB1 domain-containing protein</fullName>
    </submittedName>
</protein>
<organism evidence="4 5">
    <name type="scientific">Paramarasmius palmivorus</name>
    <dbReference type="NCBI Taxonomy" id="297713"/>
    <lineage>
        <taxon>Eukaryota</taxon>
        <taxon>Fungi</taxon>
        <taxon>Dikarya</taxon>
        <taxon>Basidiomycota</taxon>
        <taxon>Agaricomycotina</taxon>
        <taxon>Agaricomycetes</taxon>
        <taxon>Agaricomycetidae</taxon>
        <taxon>Agaricales</taxon>
        <taxon>Marasmiineae</taxon>
        <taxon>Marasmiaceae</taxon>
        <taxon>Paramarasmius</taxon>
    </lineage>
</organism>
<dbReference type="Gene3D" id="2.40.40.10">
    <property type="entry name" value="RlpA-like domain"/>
    <property type="match status" value="1"/>
</dbReference>
<dbReference type="InterPro" id="IPR036908">
    <property type="entry name" value="RlpA-like_sf"/>
</dbReference>
<evidence type="ECO:0000256" key="2">
    <source>
        <dbReference type="SAM" id="MobiDB-lite"/>
    </source>
</evidence>
<feature type="compositionally biased region" description="Low complexity" evidence="2">
    <location>
        <begin position="129"/>
        <end position="180"/>
    </location>
</feature>
<dbReference type="PANTHER" id="PTHR31836:SF27">
    <property type="entry name" value="RLPA-LIKE PROTEIN DOUBLE-PSI BETA-BARREL DOMAIN-CONTAINING PROTEIN"/>
    <property type="match status" value="1"/>
</dbReference>
<dbReference type="SUPFAM" id="SSF50685">
    <property type="entry name" value="Barwin-like endoglucanases"/>
    <property type="match status" value="1"/>
</dbReference>
<gene>
    <name evidence="4" type="primary">DAG7</name>
    <name evidence="4" type="ORF">VNI00_001521</name>
</gene>
<feature type="region of interest" description="Disordered" evidence="2">
    <location>
        <begin position="45"/>
        <end position="184"/>
    </location>
</feature>
<dbReference type="CDD" id="cd22191">
    <property type="entry name" value="DPBB_RlpA_EXP_N-like"/>
    <property type="match status" value="1"/>
</dbReference>
<dbReference type="PANTHER" id="PTHR31836">
    <property type="match status" value="1"/>
</dbReference>
<reference evidence="4 5" key="1">
    <citation type="submission" date="2024-01" db="EMBL/GenBank/DDBJ databases">
        <title>A draft genome for a cacao thread blight-causing isolate of Paramarasmius palmivorus.</title>
        <authorList>
            <person name="Baruah I.K."/>
            <person name="Bukari Y."/>
            <person name="Amoako-Attah I."/>
            <person name="Meinhardt L.W."/>
            <person name="Bailey B.A."/>
            <person name="Cohen S.P."/>
        </authorList>
    </citation>
    <scope>NUCLEOTIDE SEQUENCE [LARGE SCALE GENOMIC DNA]</scope>
    <source>
        <strain evidence="4 5">GH-12</strain>
    </source>
</reference>
<accession>A0AAW0E4H1</accession>
<evidence type="ECO:0000313" key="5">
    <source>
        <dbReference type="Proteomes" id="UP001383192"/>
    </source>
</evidence>
<proteinExistence type="predicted"/>
<feature type="chain" id="PRO_5043564393" evidence="3">
    <location>
        <begin position="19"/>
        <end position="291"/>
    </location>
</feature>
<dbReference type="Proteomes" id="UP001383192">
    <property type="component" value="Unassembled WGS sequence"/>
</dbReference>
<keyword evidence="1 3" id="KW-0732">Signal</keyword>